<dbReference type="Gene3D" id="3.40.250.10">
    <property type="entry name" value="Rhodanese-like domain"/>
    <property type="match status" value="1"/>
</dbReference>
<dbReference type="PANTHER" id="PTHR37539">
    <property type="entry name" value="SECRETED PROTEIN-RELATED"/>
    <property type="match status" value="1"/>
</dbReference>
<dbReference type="PROSITE" id="PS50206">
    <property type="entry name" value="RHODANESE_3"/>
    <property type="match status" value="1"/>
</dbReference>
<dbReference type="EMBL" id="QZBN01000479">
    <property type="protein sequence ID" value="THZ42362.1"/>
    <property type="molecule type" value="Genomic_DNA"/>
</dbReference>
<evidence type="ECO:0000313" key="5">
    <source>
        <dbReference type="Proteomes" id="UP000310121"/>
    </source>
</evidence>
<name>A0A4S9UTW3_AURPU</name>
<dbReference type="GO" id="GO:0016491">
    <property type="term" value="F:oxidoreductase activity"/>
    <property type="evidence" value="ECO:0007669"/>
    <property type="project" value="InterPro"/>
</dbReference>
<dbReference type="InterPro" id="IPR018713">
    <property type="entry name" value="MPAB/Lcp_cat_dom"/>
</dbReference>
<evidence type="ECO:0000259" key="3">
    <source>
        <dbReference type="PROSITE" id="PS50206"/>
    </source>
</evidence>
<dbReference type="InterPro" id="IPR001763">
    <property type="entry name" value="Rhodanese-like_dom"/>
</dbReference>
<evidence type="ECO:0000256" key="1">
    <source>
        <dbReference type="SAM" id="MobiDB-lite"/>
    </source>
</evidence>
<evidence type="ECO:0000313" key="4">
    <source>
        <dbReference type="EMBL" id="THZ42362.1"/>
    </source>
</evidence>
<dbReference type="InterPro" id="IPR036873">
    <property type="entry name" value="Rhodanese-like_dom_sf"/>
</dbReference>
<dbReference type="Pfam" id="PF09995">
    <property type="entry name" value="MPAB_Lcp_cat"/>
    <property type="match status" value="1"/>
</dbReference>
<feature type="transmembrane region" description="Helical" evidence="2">
    <location>
        <begin position="588"/>
        <end position="608"/>
    </location>
</feature>
<keyword evidence="2" id="KW-1133">Transmembrane helix</keyword>
<accession>A0A4S9UTW3</accession>
<dbReference type="Pfam" id="PF00581">
    <property type="entry name" value="Rhodanese"/>
    <property type="match status" value="1"/>
</dbReference>
<feature type="transmembrane region" description="Helical" evidence="2">
    <location>
        <begin position="500"/>
        <end position="519"/>
    </location>
</feature>
<keyword evidence="2" id="KW-0472">Membrane</keyword>
<dbReference type="Proteomes" id="UP000310121">
    <property type="component" value="Unassembled WGS sequence"/>
</dbReference>
<proteinExistence type="predicted"/>
<feature type="region of interest" description="Disordered" evidence="1">
    <location>
        <begin position="191"/>
        <end position="225"/>
    </location>
</feature>
<reference evidence="4 5" key="1">
    <citation type="submission" date="2018-10" db="EMBL/GenBank/DDBJ databases">
        <title>Fifty Aureobasidium pullulans genomes reveal a recombining polyextremotolerant generalist.</title>
        <authorList>
            <person name="Gostincar C."/>
            <person name="Turk M."/>
            <person name="Zajc J."/>
            <person name="Gunde-Cimerman N."/>
        </authorList>
    </citation>
    <scope>NUCLEOTIDE SEQUENCE [LARGE SCALE GENOMIC DNA]</scope>
    <source>
        <strain evidence="4 5">EXF-3844</strain>
    </source>
</reference>
<comment type="caution">
    <text evidence="4">The sequence shown here is derived from an EMBL/GenBank/DDBJ whole genome shotgun (WGS) entry which is preliminary data.</text>
</comment>
<dbReference type="PANTHER" id="PTHR37539:SF1">
    <property type="entry name" value="ER-BOUND OXYGENASE MPAB_MPAB'_RUBBER OXYGENASE CATALYTIC DOMAIN-CONTAINING PROTEIN"/>
    <property type="match status" value="1"/>
</dbReference>
<gene>
    <name evidence="4" type="ORF">D6C90_05322</name>
</gene>
<dbReference type="InterPro" id="IPR037473">
    <property type="entry name" value="Lcp-like"/>
</dbReference>
<protein>
    <recommendedName>
        <fullName evidence="3">Rhodanese domain-containing protein</fullName>
    </recommendedName>
</protein>
<dbReference type="AlphaFoldDB" id="A0A4S9UTW3"/>
<feature type="domain" description="Rhodanese" evidence="3">
    <location>
        <begin position="41"/>
        <end position="143"/>
    </location>
</feature>
<organism evidence="4 5">
    <name type="scientific">Aureobasidium pullulans</name>
    <name type="common">Black yeast</name>
    <name type="synonym">Pullularia pullulans</name>
    <dbReference type="NCBI Taxonomy" id="5580"/>
    <lineage>
        <taxon>Eukaryota</taxon>
        <taxon>Fungi</taxon>
        <taxon>Dikarya</taxon>
        <taxon>Ascomycota</taxon>
        <taxon>Pezizomycotina</taxon>
        <taxon>Dothideomycetes</taxon>
        <taxon>Dothideomycetidae</taxon>
        <taxon>Dothideales</taxon>
        <taxon>Saccotheciaceae</taxon>
        <taxon>Aureobasidium</taxon>
    </lineage>
</organism>
<keyword evidence="2" id="KW-0812">Transmembrane</keyword>
<evidence type="ECO:0000256" key="2">
    <source>
        <dbReference type="SAM" id="Phobius"/>
    </source>
</evidence>
<dbReference type="SUPFAM" id="SSF52821">
    <property type="entry name" value="Rhodanese/Cell cycle control phosphatase"/>
    <property type="match status" value="1"/>
</dbReference>
<feature type="compositionally biased region" description="Basic and acidic residues" evidence="1">
    <location>
        <begin position="204"/>
        <end position="225"/>
    </location>
</feature>
<sequence length="627" mass="70501">MAEATLAKATTWYAAYPEAKSNPATIARSDLLDMMETGKRPGVDFILIDLRRADHEGGTISGSINIPAQSLYPTIPTLYAMFKAARIPKIIWYCGSSRGRGTRAAAWFADYLNDCHDDRELMESVVLLEGIKGWTGAGDEYIAKMQEYDPEIWTKAWGYKFVLTDEHLTLDQMNPAKQRWDYLGEKALNRLNEISPPPPRSTKKPSEGKEPFPDEEKQPTPEVKPKRDLYAIFRDNAEKDEVLQELWQQVNTVPEWVDWEQIARGQDVFYRYGGPVLTGLAYQSLLGGLGAARVTEVLSRTGGFSVDVARNRLFETTQYLLQCTKSLEAIQPGGEGWAATIRVRLLHATVRNRIMKLVATRPEYFDTEKLGVPINDMDCVGTIVSFSSALIWISLPRQGIYLRSQEIEDYTALWRYIAYVIGCPVEGLLETKEQSKRILDSIMMHEIAPTRTSQILANNVIRSLQDQPPGYASSDFLCAGARWLNGNELCDALALPKPSIYYTALMAGQCIFFGFWCYTNRMNKSTDQKKLVVLRDIFWKIIVKGGLKGEETSFDFKYVPEYSIMTEMGGVEEAKLSKKEIEIASLKWLLMGVAVVSVVGFVVTKASLLGGRVAVWGVKSAWSMLQT</sequence>